<dbReference type="Proteomes" id="UP000823896">
    <property type="component" value="Unassembled WGS sequence"/>
</dbReference>
<dbReference type="InterPro" id="IPR036660">
    <property type="entry name" value="Fe-S_hydroAse_TtdB_cat_sf"/>
</dbReference>
<dbReference type="GO" id="GO:0016836">
    <property type="term" value="F:hydro-lyase activity"/>
    <property type="evidence" value="ECO:0007669"/>
    <property type="project" value="InterPro"/>
</dbReference>
<organism evidence="4 5">
    <name type="scientific">Candidatus Merdibacter merdavium</name>
    <dbReference type="NCBI Taxonomy" id="2838692"/>
    <lineage>
        <taxon>Bacteria</taxon>
        <taxon>Bacillati</taxon>
        <taxon>Bacillota</taxon>
        <taxon>Erysipelotrichia</taxon>
        <taxon>Erysipelotrichales</taxon>
        <taxon>Erysipelotrichaceae</taxon>
        <taxon>Merdibacter</taxon>
    </lineage>
</organism>
<dbReference type="PANTHER" id="PTHR43351">
    <property type="entry name" value="L(+)-TARTRATE DEHYDRATASE SUBUNIT BETA"/>
    <property type="match status" value="1"/>
</dbReference>
<dbReference type="Gene3D" id="3.20.130.10">
    <property type="entry name" value="Fe-S hydro-lyase, tartrate dehydratase beta-type, catalytic domain"/>
    <property type="match status" value="1"/>
</dbReference>
<evidence type="ECO:0000256" key="1">
    <source>
        <dbReference type="ARBA" id="ARBA00008876"/>
    </source>
</evidence>
<comment type="similarity">
    <text evidence="1">Belongs to the class-I fumarase family.</text>
</comment>
<comment type="caution">
    <text evidence="4">The sequence shown here is derived from an EMBL/GenBank/DDBJ whole genome shotgun (WGS) entry which is preliminary data.</text>
</comment>
<reference evidence="4" key="1">
    <citation type="journal article" date="2021" name="PeerJ">
        <title>Extensive microbial diversity within the chicken gut microbiome revealed by metagenomics and culture.</title>
        <authorList>
            <person name="Gilroy R."/>
            <person name="Ravi A."/>
            <person name="Getino M."/>
            <person name="Pursley I."/>
            <person name="Horton D.L."/>
            <person name="Alikhan N.F."/>
            <person name="Baker D."/>
            <person name="Gharbi K."/>
            <person name="Hall N."/>
            <person name="Watson M."/>
            <person name="Adriaenssens E.M."/>
            <person name="Foster-Nyarko E."/>
            <person name="Jarju S."/>
            <person name="Secka A."/>
            <person name="Antonio M."/>
            <person name="Oren A."/>
            <person name="Chaudhuri R.R."/>
            <person name="La Ragione R."/>
            <person name="Hildebrand F."/>
            <person name="Pallen M.J."/>
        </authorList>
    </citation>
    <scope>NUCLEOTIDE SEQUENCE</scope>
    <source>
        <strain evidence="4">CHK187-11901</strain>
    </source>
</reference>
<sequence>MKKLQLPLSAAERDSLKAGEMVLLSGVMYTARDAAHKRLIEMLDRDEALPLPLQDQTIYYVGPTPAPQGHVYGSAGPTTSMRMDAYAPRLYDLGVGITIGKGYRTAAVREACVRDHALYLVAIGGAGALLGKCVQSVEPVAFADLGAEAITRLEVKDFPATVAIDTSGNDVYDKQR</sequence>
<evidence type="ECO:0000259" key="3">
    <source>
        <dbReference type="Pfam" id="PF05683"/>
    </source>
</evidence>
<feature type="domain" description="Fe-S hydro-lyase tartrate dehydratase beta-type catalytic" evidence="3">
    <location>
        <begin position="8"/>
        <end position="174"/>
    </location>
</feature>
<evidence type="ECO:0000256" key="2">
    <source>
        <dbReference type="ARBA" id="ARBA00023239"/>
    </source>
</evidence>
<proteinExistence type="inferred from homology"/>
<evidence type="ECO:0000313" key="4">
    <source>
        <dbReference type="EMBL" id="HJC35911.1"/>
    </source>
</evidence>
<name>A0A9D2SVS3_9FIRM</name>
<dbReference type="SUPFAM" id="SSF117457">
    <property type="entry name" value="FumA C-terminal domain-like"/>
    <property type="match status" value="1"/>
</dbReference>
<dbReference type="InterPro" id="IPR004647">
    <property type="entry name" value="Fe-S_hydro-lyase_TtdB-typ_cat"/>
</dbReference>
<dbReference type="Pfam" id="PF05683">
    <property type="entry name" value="Fumerase_C"/>
    <property type="match status" value="1"/>
</dbReference>
<gene>
    <name evidence="4" type="ORF">H9702_02120</name>
</gene>
<evidence type="ECO:0000313" key="5">
    <source>
        <dbReference type="Proteomes" id="UP000823896"/>
    </source>
</evidence>
<dbReference type="EMBL" id="DWWM01000010">
    <property type="protein sequence ID" value="HJC35911.1"/>
    <property type="molecule type" value="Genomic_DNA"/>
</dbReference>
<accession>A0A9D2SVS3</accession>
<protein>
    <submittedName>
        <fullName evidence="4">FumA C-terminus/TtdB family hydratase beta subunit</fullName>
    </submittedName>
</protein>
<reference evidence="4" key="2">
    <citation type="submission" date="2021-04" db="EMBL/GenBank/DDBJ databases">
        <authorList>
            <person name="Gilroy R."/>
        </authorList>
    </citation>
    <scope>NUCLEOTIDE SEQUENCE</scope>
    <source>
        <strain evidence="4">CHK187-11901</strain>
    </source>
</reference>
<dbReference type="PANTHER" id="PTHR43351:SF2">
    <property type="entry name" value="L(+)-TARTRATE DEHYDRATASE SUBUNIT BETA-RELATED"/>
    <property type="match status" value="1"/>
</dbReference>
<keyword evidence="2" id="KW-0456">Lyase</keyword>
<dbReference type="NCBIfam" id="TIGR00723">
    <property type="entry name" value="ttdB_fumA_fumB"/>
    <property type="match status" value="1"/>
</dbReference>
<dbReference type="AlphaFoldDB" id="A0A9D2SVS3"/>